<reference evidence="1" key="1">
    <citation type="submission" date="2015-05" db="UniProtKB">
        <authorList>
            <consortium name="EnsemblMetazoa"/>
        </authorList>
    </citation>
    <scope>IDENTIFICATION</scope>
</reference>
<dbReference type="InterPro" id="IPR051384">
    <property type="entry name" value="Mth_GPCR"/>
</dbReference>
<proteinExistence type="predicted"/>
<organism evidence="1 2">
    <name type="scientific">Rhodnius prolixus</name>
    <name type="common">Triatomid bug</name>
    <dbReference type="NCBI Taxonomy" id="13249"/>
    <lineage>
        <taxon>Eukaryota</taxon>
        <taxon>Metazoa</taxon>
        <taxon>Ecdysozoa</taxon>
        <taxon>Arthropoda</taxon>
        <taxon>Hexapoda</taxon>
        <taxon>Insecta</taxon>
        <taxon>Pterygota</taxon>
        <taxon>Neoptera</taxon>
        <taxon>Paraneoptera</taxon>
        <taxon>Hemiptera</taxon>
        <taxon>Heteroptera</taxon>
        <taxon>Panheteroptera</taxon>
        <taxon>Cimicomorpha</taxon>
        <taxon>Reduviidae</taxon>
        <taxon>Triatominae</taxon>
        <taxon>Rhodnius</taxon>
    </lineage>
</organism>
<keyword evidence="2" id="KW-1185">Reference proteome</keyword>
<dbReference type="PANTHER" id="PTHR47154:SF2">
    <property type="entry name" value="G-PROTEIN COUPLED RECEPTOR MTH-RELATED"/>
    <property type="match status" value="1"/>
</dbReference>
<dbReference type="VEuPathDB" id="VectorBase:RPRC009193"/>
<dbReference type="AlphaFoldDB" id="T1HYS3"/>
<sequence>MDCKLLNPKLSQVLHPNLIIIIKTDNFKCTLCEKAQKGLTKLRTNFWLFLYRTNFETPASSKHLLLNVTKGRVIFFNGPHLVLFVMNLMFFTLTAIRCSRIKGELHKIEHSSFAERRFRADKQKLIMNTKLFIVMGVTWLLEVISTFGGPPEMWYASDVANALQGLLIFLIFVMKKRVLNEFRQRILVLICRVEPKPHRPSTSTLFTVSAVNQVASTRTRASHHLKKSKSDSRLAVLSISSSAPSKPMLHHRCMSSSADNRLHVNHNLWSKPG</sequence>
<dbReference type="EMBL" id="ACPB03001412">
    <property type="status" value="NOT_ANNOTATED_CDS"/>
    <property type="molecule type" value="Genomic_DNA"/>
</dbReference>
<dbReference type="STRING" id="13249.T1HYS3"/>
<dbReference type="Gene3D" id="1.20.1070.10">
    <property type="entry name" value="Rhodopsin 7-helix transmembrane proteins"/>
    <property type="match status" value="1"/>
</dbReference>
<dbReference type="InParanoid" id="T1HYS3"/>
<dbReference type="GO" id="GO:0005886">
    <property type="term" value="C:plasma membrane"/>
    <property type="evidence" value="ECO:0007669"/>
    <property type="project" value="TreeGrafter"/>
</dbReference>
<evidence type="ECO:0008006" key="3">
    <source>
        <dbReference type="Google" id="ProtNLM"/>
    </source>
</evidence>
<dbReference type="Proteomes" id="UP000015103">
    <property type="component" value="Unassembled WGS sequence"/>
</dbReference>
<dbReference type="GO" id="GO:0008528">
    <property type="term" value="F:G protein-coupled peptide receptor activity"/>
    <property type="evidence" value="ECO:0007669"/>
    <property type="project" value="TreeGrafter"/>
</dbReference>
<accession>T1HYS3</accession>
<dbReference type="HOGENOM" id="CLU_1020519_0_0_1"/>
<dbReference type="PANTHER" id="PTHR47154">
    <property type="entry name" value="G-PROTEIN COUPLED RECEPTOR MTH-RELATED"/>
    <property type="match status" value="1"/>
</dbReference>
<dbReference type="EnsemblMetazoa" id="RPRC009193-RA">
    <property type="protein sequence ID" value="RPRC009193-PA"/>
    <property type="gene ID" value="RPRC009193"/>
</dbReference>
<evidence type="ECO:0000313" key="2">
    <source>
        <dbReference type="Proteomes" id="UP000015103"/>
    </source>
</evidence>
<evidence type="ECO:0000313" key="1">
    <source>
        <dbReference type="EnsemblMetazoa" id="RPRC009193-PA"/>
    </source>
</evidence>
<protein>
    <recommendedName>
        <fullName evidence="3">G-protein coupled receptors family 2 profile 2 domain-containing protein</fullName>
    </recommendedName>
</protein>
<name>T1HYS3_RHOPR</name>